<name>A0A9P5TCM0_9AGAM</name>
<dbReference type="Proteomes" id="UP000759537">
    <property type="component" value="Unassembled WGS sequence"/>
</dbReference>
<proteinExistence type="inferred from homology"/>
<accession>A0A9P5TCM0</accession>
<evidence type="ECO:0000259" key="4">
    <source>
        <dbReference type="Pfam" id="PF01156"/>
    </source>
</evidence>
<comment type="similarity">
    <text evidence="1">Belongs to the IUNH family.</text>
</comment>
<dbReference type="PANTHER" id="PTHR12304">
    <property type="entry name" value="INOSINE-URIDINE PREFERRING NUCLEOSIDE HYDROLASE"/>
    <property type="match status" value="1"/>
</dbReference>
<keyword evidence="6" id="KW-1185">Reference proteome</keyword>
<dbReference type="PANTHER" id="PTHR12304:SF4">
    <property type="entry name" value="URIDINE NUCLEOSIDASE"/>
    <property type="match status" value="1"/>
</dbReference>
<dbReference type="GO" id="GO:0008477">
    <property type="term" value="F:purine nucleosidase activity"/>
    <property type="evidence" value="ECO:0007669"/>
    <property type="project" value="TreeGrafter"/>
</dbReference>
<dbReference type="EMBL" id="WHVB01000003">
    <property type="protein sequence ID" value="KAF8484592.1"/>
    <property type="molecule type" value="Genomic_DNA"/>
</dbReference>
<evidence type="ECO:0000256" key="2">
    <source>
        <dbReference type="ARBA" id="ARBA00022801"/>
    </source>
</evidence>
<keyword evidence="2" id="KW-0378">Hydrolase</keyword>
<dbReference type="OrthoDB" id="432381at2759"/>
<dbReference type="InterPro" id="IPR023186">
    <property type="entry name" value="IUNH"/>
</dbReference>
<sequence>MSYIWLDCDPGHDDATAILLALYCTNIRLLGISTTHGNTTVENTTDNAARCLHAFAAPEHIKVHAGAAAPLLRPARSDAEIHGPGGLGGVEGLPPADSDSVRARIDNRRPAIEAIAAAIGQTWNAGAGAKVTVVATGPLTNTALFVSVYPHLLDAIERIVFMGGGIGVGNRTAVAEYNILCDPEAAQIVLNTPVPKTMIPLNVTHKAIVTSSVHAKLINSTIYEAPSGAPSSQLRHTLSTLISFFKEAYESTFGFMDGPPLHDALTIAYVSRPELFTGIRYRVDVELTGAHTSGQTVADVWGYLKVDDTWGRTGKNCEVATDLDIAAFFELFLDCVARCDEVSPLNLRSAN</sequence>
<dbReference type="Pfam" id="PF01156">
    <property type="entry name" value="IU_nuc_hydro"/>
    <property type="match status" value="1"/>
</dbReference>
<dbReference type="InterPro" id="IPR001910">
    <property type="entry name" value="Inosine/uridine_hydrolase_dom"/>
</dbReference>
<evidence type="ECO:0000313" key="5">
    <source>
        <dbReference type="EMBL" id="KAF8484592.1"/>
    </source>
</evidence>
<evidence type="ECO:0000256" key="3">
    <source>
        <dbReference type="ARBA" id="ARBA00023295"/>
    </source>
</evidence>
<evidence type="ECO:0000256" key="1">
    <source>
        <dbReference type="ARBA" id="ARBA00009176"/>
    </source>
</evidence>
<dbReference type="Gene3D" id="3.90.245.10">
    <property type="entry name" value="Ribonucleoside hydrolase-like"/>
    <property type="match status" value="1"/>
</dbReference>
<protein>
    <submittedName>
        <fullName evidence="5">Uridine nucleosidase</fullName>
    </submittedName>
</protein>
<reference evidence="5" key="1">
    <citation type="submission" date="2019-10" db="EMBL/GenBank/DDBJ databases">
        <authorList>
            <consortium name="DOE Joint Genome Institute"/>
            <person name="Kuo A."/>
            <person name="Miyauchi S."/>
            <person name="Kiss E."/>
            <person name="Drula E."/>
            <person name="Kohler A."/>
            <person name="Sanchez-Garcia M."/>
            <person name="Andreopoulos B."/>
            <person name="Barry K.W."/>
            <person name="Bonito G."/>
            <person name="Buee M."/>
            <person name="Carver A."/>
            <person name="Chen C."/>
            <person name="Cichocki N."/>
            <person name="Clum A."/>
            <person name="Culley D."/>
            <person name="Crous P.W."/>
            <person name="Fauchery L."/>
            <person name="Girlanda M."/>
            <person name="Hayes R."/>
            <person name="Keri Z."/>
            <person name="LaButti K."/>
            <person name="Lipzen A."/>
            <person name="Lombard V."/>
            <person name="Magnuson J."/>
            <person name="Maillard F."/>
            <person name="Morin E."/>
            <person name="Murat C."/>
            <person name="Nolan M."/>
            <person name="Ohm R."/>
            <person name="Pangilinan J."/>
            <person name="Pereira M."/>
            <person name="Perotto S."/>
            <person name="Peter M."/>
            <person name="Riley R."/>
            <person name="Sitrit Y."/>
            <person name="Stielow B."/>
            <person name="Szollosi G."/>
            <person name="Zifcakova L."/>
            <person name="Stursova M."/>
            <person name="Spatafora J.W."/>
            <person name="Tedersoo L."/>
            <person name="Vaario L.-M."/>
            <person name="Yamada A."/>
            <person name="Yan M."/>
            <person name="Wang P."/>
            <person name="Xu J."/>
            <person name="Bruns T."/>
            <person name="Baldrian P."/>
            <person name="Vilgalys R."/>
            <person name="Henrissat B."/>
            <person name="Grigoriev I.V."/>
            <person name="Hibbett D."/>
            <person name="Nagy L.G."/>
            <person name="Martin F.M."/>
        </authorList>
    </citation>
    <scope>NUCLEOTIDE SEQUENCE</scope>
    <source>
        <strain evidence="5">Prilba</strain>
    </source>
</reference>
<dbReference type="AlphaFoldDB" id="A0A9P5TCM0"/>
<dbReference type="GO" id="GO:0005829">
    <property type="term" value="C:cytosol"/>
    <property type="evidence" value="ECO:0007669"/>
    <property type="project" value="TreeGrafter"/>
</dbReference>
<keyword evidence="3" id="KW-0326">Glycosidase</keyword>
<evidence type="ECO:0000313" key="6">
    <source>
        <dbReference type="Proteomes" id="UP000759537"/>
    </source>
</evidence>
<gene>
    <name evidence="5" type="ORF">DFH94DRAFT_714735</name>
</gene>
<dbReference type="CDD" id="cd02651">
    <property type="entry name" value="nuc_hydro_IU_UC_XIUA"/>
    <property type="match status" value="1"/>
</dbReference>
<comment type="caution">
    <text evidence="5">The sequence shown here is derived from an EMBL/GenBank/DDBJ whole genome shotgun (WGS) entry which is preliminary data.</text>
</comment>
<organism evidence="5 6">
    <name type="scientific">Russula ochroleuca</name>
    <dbReference type="NCBI Taxonomy" id="152965"/>
    <lineage>
        <taxon>Eukaryota</taxon>
        <taxon>Fungi</taxon>
        <taxon>Dikarya</taxon>
        <taxon>Basidiomycota</taxon>
        <taxon>Agaricomycotina</taxon>
        <taxon>Agaricomycetes</taxon>
        <taxon>Russulales</taxon>
        <taxon>Russulaceae</taxon>
        <taxon>Russula</taxon>
    </lineage>
</organism>
<dbReference type="SUPFAM" id="SSF53590">
    <property type="entry name" value="Nucleoside hydrolase"/>
    <property type="match status" value="1"/>
</dbReference>
<dbReference type="InterPro" id="IPR036452">
    <property type="entry name" value="Ribo_hydro-like"/>
</dbReference>
<dbReference type="GO" id="GO:0006152">
    <property type="term" value="P:purine nucleoside catabolic process"/>
    <property type="evidence" value="ECO:0007669"/>
    <property type="project" value="TreeGrafter"/>
</dbReference>
<reference evidence="5" key="2">
    <citation type="journal article" date="2020" name="Nat. Commun.">
        <title>Large-scale genome sequencing of mycorrhizal fungi provides insights into the early evolution of symbiotic traits.</title>
        <authorList>
            <person name="Miyauchi S."/>
            <person name="Kiss E."/>
            <person name="Kuo A."/>
            <person name="Drula E."/>
            <person name="Kohler A."/>
            <person name="Sanchez-Garcia M."/>
            <person name="Morin E."/>
            <person name="Andreopoulos B."/>
            <person name="Barry K.W."/>
            <person name="Bonito G."/>
            <person name="Buee M."/>
            <person name="Carver A."/>
            <person name="Chen C."/>
            <person name="Cichocki N."/>
            <person name="Clum A."/>
            <person name="Culley D."/>
            <person name="Crous P.W."/>
            <person name="Fauchery L."/>
            <person name="Girlanda M."/>
            <person name="Hayes R.D."/>
            <person name="Keri Z."/>
            <person name="LaButti K."/>
            <person name="Lipzen A."/>
            <person name="Lombard V."/>
            <person name="Magnuson J."/>
            <person name="Maillard F."/>
            <person name="Murat C."/>
            <person name="Nolan M."/>
            <person name="Ohm R.A."/>
            <person name="Pangilinan J."/>
            <person name="Pereira M.F."/>
            <person name="Perotto S."/>
            <person name="Peter M."/>
            <person name="Pfister S."/>
            <person name="Riley R."/>
            <person name="Sitrit Y."/>
            <person name="Stielow J.B."/>
            <person name="Szollosi G."/>
            <person name="Zifcakova L."/>
            <person name="Stursova M."/>
            <person name="Spatafora J.W."/>
            <person name="Tedersoo L."/>
            <person name="Vaario L.M."/>
            <person name="Yamada A."/>
            <person name="Yan M."/>
            <person name="Wang P."/>
            <person name="Xu J."/>
            <person name="Bruns T."/>
            <person name="Baldrian P."/>
            <person name="Vilgalys R."/>
            <person name="Dunand C."/>
            <person name="Henrissat B."/>
            <person name="Grigoriev I.V."/>
            <person name="Hibbett D."/>
            <person name="Nagy L.G."/>
            <person name="Martin F.M."/>
        </authorList>
    </citation>
    <scope>NUCLEOTIDE SEQUENCE</scope>
    <source>
        <strain evidence="5">Prilba</strain>
    </source>
</reference>
<feature type="domain" description="Inosine/uridine-preferring nucleoside hydrolase" evidence="4">
    <location>
        <begin position="4"/>
        <end position="330"/>
    </location>
</feature>